<accession>A0A8K0HTM9</accession>
<sequence length="147" mass="16791">MYFTKEEKGTYRRAPALLCSLYVAAQYFSSLYSTKATLNRSSMKVLIQDKHDVHPRVIKIVHFEEVYEDRVFNEGQGQEQGIDTLISTLKKVDVVGEGDEISISLSNFHLGLAEMRELQIYKGDIGREKQRIEEGCTELKKGKAVEE</sequence>
<evidence type="ECO:0000313" key="2">
    <source>
        <dbReference type="Proteomes" id="UP000796880"/>
    </source>
</evidence>
<name>A0A8K0HTM9_9ROSA</name>
<evidence type="ECO:0000313" key="1">
    <source>
        <dbReference type="EMBL" id="KAF3457709.1"/>
    </source>
</evidence>
<comment type="caution">
    <text evidence="1">The sequence shown here is derived from an EMBL/GenBank/DDBJ whole genome shotgun (WGS) entry which is preliminary data.</text>
</comment>
<organism evidence="1 2">
    <name type="scientific">Rhamnella rubrinervis</name>
    <dbReference type="NCBI Taxonomy" id="2594499"/>
    <lineage>
        <taxon>Eukaryota</taxon>
        <taxon>Viridiplantae</taxon>
        <taxon>Streptophyta</taxon>
        <taxon>Embryophyta</taxon>
        <taxon>Tracheophyta</taxon>
        <taxon>Spermatophyta</taxon>
        <taxon>Magnoliopsida</taxon>
        <taxon>eudicotyledons</taxon>
        <taxon>Gunneridae</taxon>
        <taxon>Pentapetalae</taxon>
        <taxon>rosids</taxon>
        <taxon>fabids</taxon>
        <taxon>Rosales</taxon>
        <taxon>Rhamnaceae</taxon>
        <taxon>rhamnoid group</taxon>
        <taxon>Rhamneae</taxon>
        <taxon>Rhamnella</taxon>
    </lineage>
</organism>
<dbReference type="Proteomes" id="UP000796880">
    <property type="component" value="Unassembled WGS sequence"/>
</dbReference>
<dbReference type="EMBL" id="VOIH02000001">
    <property type="protein sequence ID" value="KAF3457709.1"/>
    <property type="molecule type" value="Genomic_DNA"/>
</dbReference>
<keyword evidence="2" id="KW-1185">Reference proteome</keyword>
<protein>
    <submittedName>
        <fullName evidence="1">Uncharacterized protein</fullName>
    </submittedName>
</protein>
<gene>
    <name evidence="1" type="ORF">FNV43_RR02367</name>
</gene>
<reference evidence="1" key="1">
    <citation type="submission" date="2020-03" db="EMBL/GenBank/DDBJ databases">
        <title>A high-quality chromosome-level genome assembly of a woody plant with both climbing and erect habits, Rhamnella rubrinervis.</title>
        <authorList>
            <person name="Lu Z."/>
            <person name="Yang Y."/>
            <person name="Zhu X."/>
            <person name="Sun Y."/>
        </authorList>
    </citation>
    <scope>NUCLEOTIDE SEQUENCE</scope>
    <source>
        <strain evidence="1">BYM</strain>
        <tissue evidence="1">Leaf</tissue>
    </source>
</reference>
<proteinExistence type="predicted"/>
<dbReference type="AlphaFoldDB" id="A0A8K0HTM9"/>